<keyword evidence="2" id="KW-1185">Reference proteome</keyword>
<name>A0A843V110_COLES</name>
<proteinExistence type="predicted"/>
<reference evidence="1" key="1">
    <citation type="submission" date="2017-07" db="EMBL/GenBank/DDBJ databases">
        <title>Taro Niue Genome Assembly and Annotation.</title>
        <authorList>
            <person name="Atibalentja N."/>
            <person name="Keating K."/>
            <person name="Fields C.J."/>
        </authorList>
    </citation>
    <scope>NUCLEOTIDE SEQUENCE</scope>
    <source>
        <strain evidence="1">Niue_2</strain>
        <tissue evidence="1">Leaf</tissue>
    </source>
</reference>
<accession>A0A843V110</accession>
<dbReference type="Proteomes" id="UP000652761">
    <property type="component" value="Unassembled WGS sequence"/>
</dbReference>
<comment type="caution">
    <text evidence="1">The sequence shown here is derived from an EMBL/GenBank/DDBJ whole genome shotgun (WGS) entry which is preliminary data.</text>
</comment>
<dbReference type="AlphaFoldDB" id="A0A843V110"/>
<sequence>MDRSLASLKILQEIYGSKKTSLGSPKKLQKHLQKRLPPGSWMISSAKQDQGGLALHISYLLVGEVGRIKLQEVGFLGHKVGLSHRSSRERPAEDYGALLLWPAEGGEVEVPPSPATRGHCTDVIIATPWAQSTQSTGGSTWSTGDPFIANESPAASASVREIRRRSGNEPSTALFWRLQWDKLLPLWSYCGQVDGKRYCRLYR</sequence>
<evidence type="ECO:0000313" key="2">
    <source>
        <dbReference type="Proteomes" id="UP000652761"/>
    </source>
</evidence>
<dbReference type="EMBL" id="NMUH01001159">
    <property type="protein sequence ID" value="MQL89555.1"/>
    <property type="molecule type" value="Genomic_DNA"/>
</dbReference>
<evidence type="ECO:0000313" key="1">
    <source>
        <dbReference type="EMBL" id="MQL89555.1"/>
    </source>
</evidence>
<protein>
    <submittedName>
        <fullName evidence="1">Uncharacterized protein</fullName>
    </submittedName>
</protein>
<organism evidence="1 2">
    <name type="scientific">Colocasia esculenta</name>
    <name type="common">Wild taro</name>
    <name type="synonym">Arum esculentum</name>
    <dbReference type="NCBI Taxonomy" id="4460"/>
    <lineage>
        <taxon>Eukaryota</taxon>
        <taxon>Viridiplantae</taxon>
        <taxon>Streptophyta</taxon>
        <taxon>Embryophyta</taxon>
        <taxon>Tracheophyta</taxon>
        <taxon>Spermatophyta</taxon>
        <taxon>Magnoliopsida</taxon>
        <taxon>Liliopsida</taxon>
        <taxon>Araceae</taxon>
        <taxon>Aroideae</taxon>
        <taxon>Colocasieae</taxon>
        <taxon>Colocasia</taxon>
    </lineage>
</organism>
<gene>
    <name evidence="1" type="ORF">Taro_022128</name>
</gene>